<proteinExistence type="predicted"/>
<accession>A0A0E9RLJ3</accession>
<reference evidence="1" key="2">
    <citation type="journal article" date="2015" name="Fish Shellfish Immunol.">
        <title>Early steps in the European eel (Anguilla anguilla)-Vibrio vulnificus interaction in the gills: Role of the RtxA13 toxin.</title>
        <authorList>
            <person name="Callol A."/>
            <person name="Pajuelo D."/>
            <person name="Ebbesson L."/>
            <person name="Teles M."/>
            <person name="MacKenzie S."/>
            <person name="Amaro C."/>
        </authorList>
    </citation>
    <scope>NUCLEOTIDE SEQUENCE</scope>
</reference>
<dbReference type="AlphaFoldDB" id="A0A0E9RLJ3"/>
<dbReference type="EMBL" id="GBXM01079359">
    <property type="protein sequence ID" value="JAH29218.1"/>
    <property type="molecule type" value="Transcribed_RNA"/>
</dbReference>
<name>A0A0E9RLJ3_ANGAN</name>
<sequence length="24" mass="2860">MTVIIFFECQIEVLVCANWKLFIV</sequence>
<organism evidence="1">
    <name type="scientific">Anguilla anguilla</name>
    <name type="common">European freshwater eel</name>
    <name type="synonym">Muraena anguilla</name>
    <dbReference type="NCBI Taxonomy" id="7936"/>
    <lineage>
        <taxon>Eukaryota</taxon>
        <taxon>Metazoa</taxon>
        <taxon>Chordata</taxon>
        <taxon>Craniata</taxon>
        <taxon>Vertebrata</taxon>
        <taxon>Euteleostomi</taxon>
        <taxon>Actinopterygii</taxon>
        <taxon>Neopterygii</taxon>
        <taxon>Teleostei</taxon>
        <taxon>Anguilliformes</taxon>
        <taxon>Anguillidae</taxon>
        <taxon>Anguilla</taxon>
    </lineage>
</organism>
<evidence type="ECO:0000313" key="1">
    <source>
        <dbReference type="EMBL" id="JAH29218.1"/>
    </source>
</evidence>
<reference evidence="1" key="1">
    <citation type="submission" date="2014-11" db="EMBL/GenBank/DDBJ databases">
        <authorList>
            <person name="Amaro Gonzalez C."/>
        </authorList>
    </citation>
    <scope>NUCLEOTIDE SEQUENCE</scope>
</reference>
<protein>
    <submittedName>
        <fullName evidence="1">Uncharacterized protein</fullName>
    </submittedName>
</protein>